<protein>
    <submittedName>
        <fullName evidence="1">Uncharacterized protein</fullName>
    </submittedName>
</protein>
<evidence type="ECO:0000313" key="2">
    <source>
        <dbReference type="Proteomes" id="UP000276133"/>
    </source>
</evidence>
<accession>A0A3M7QAV4</accession>
<dbReference type="EMBL" id="REGN01006777">
    <property type="protein sequence ID" value="RNA08342.1"/>
    <property type="molecule type" value="Genomic_DNA"/>
</dbReference>
<keyword evidence="2" id="KW-1185">Reference proteome</keyword>
<sequence length="61" mass="6876">MAPWQISPEPYSANASYLKADTCSLFVSIENKKKIPLTCLPRPHDTIFTPLFSPKSSRCFT</sequence>
<comment type="caution">
    <text evidence="1">The sequence shown here is derived from an EMBL/GenBank/DDBJ whole genome shotgun (WGS) entry which is preliminary data.</text>
</comment>
<dbReference type="Proteomes" id="UP000276133">
    <property type="component" value="Unassembled WGS sequence"/>
</dbReference>
<gene>
    <name evidence="1" type="ORF">BpHYR1_003145</name>
</gene>
<name>A0A3M7QAV4_BRAPC</name>
<reference evidence="1 2" key="1">
    <citation type="journal article" date="2018" name="Sci. Rep.">
        <title>Genomic signatures of local adaptation to the degree of environmental predictability in rotifers.</title>
        <authorList>
            <person name="Franch-Gras L."/>
            <person name="Hahn C."/>
            <person name="Garcia-Roger E.M."/>
            <person name="Carmona M.J."/>
            <person name="Serra M."/>
            <person name="Gomez A."/>
        </authorList>
    </citation>
    <scope>NUCLEOTIDE SEQUENCE [LARGE SCALE GENOMIC DNA]</scope>
    <source>
        <strain evidence="1">HYR1</strain>
    </source>
</reference>
<proteinExistence type="predicted"/>
<organism evidence="1 2">
    <name type="scientific">Brachionus plicatilis</name>
    <name type="common">Marine rotifer</name>
    <name type="synonym">Brachionus muelleri</name>
    <dbReference type="NCBI Taxonomy" id="10195"/>
    <lineage>
        <taxon>Eukaryota</taxon>
        <taxon>Metazoa</taxon>
        <taxon>Spiralia</taxon>
        <taxon>Gnathifera</taxon>
        <taxon>Rotifera</taxon>
        <taxon>Eurotatoria</taxon>
        <taxon>Monogononta</taxon>
        <taxon>Pseudotrocha</taxon>
        <taxon>Ploima</taxon>
        <taxon>Brachionidae</taxon>
        <taxon>Brachionus</taxon>
    </lineage>
</organism>
<evidence type="ECO:0000313" key="1">
    <source>
        <dbReference type="EMBL" id="RNA08342.1"/>
    </source>
</evidence>
<dbReference type="AlphaFoldDB" id="A0A3M7QAV4"/>